<dbReference type="AlphaFoldDB" id="A0A918WBV1"/>
<keyword evidence="3" id="KW-1185">Reference proteome</keyword>
<feature type="region of interest" description="Disordered" evidence="1">
    <location>
        <begin position="92"/>
        <end position="125"/>
    </location>
</feature>
<protein>
    <submittedName>
        <fullName evidence="2">Uncharacterized protein</fullName>
    </submittedName>
</protein>
<evidence type="ECO:0000313" key="3">
    <source>
        <dbReference type="Proteomes" id="UP000644020"/>
    </source>
</evidence>
<feature type="compositionally biased region" description="Basic residues" evidence="1">
    <location>
        <begin position="108"/>
        <end position="122"/>
    </location>
</feature>
<reference evidence="2" key="2">
    <citation type="submission" date="2020-09" db="EMBL/GenBank/DDBJ databases">
        <authorList>
            <person name="Sun Q."/>
            <person name="Ohkuma M."/>
        </authorList>
    </citation>
    <scope>NUCLEOTIDE SEQUENCE</scope>
    <source>
        <strain evidence="2">JCM 4518</strain>
    </source>
</reference>
<sequence>MVALLLEVLPEETALRGRTWASPATVSVLGAAAVFLLVPGAASVVHAGAARLIGGEPGPVGPTPGGEEPVGHLVLPALVGLVLLAARTASTGRAAVDRDRGPPGLPHGRPRHAGGRPARHRPAPGTPLLVPTYVLVATAGFVAYHRVARPAPVRKETDP</sequence>
<gene>
    <name evidence="2" type="ORF">GCM10010305_62620</name>
</gene>
<dbReference type="Proteomes" id="UP000644020">
    <property type="component" value="Unassembled WGS sequence"/>
</dbReference>
<evidence type="ECO:0000313" key="2">
    <source>
        <dbReference type="EMBL" id="GHB11392.1"/>
    </source>
</evidence>
<reference evidence="2" key="1">
    <citation type="journal article" date="2014" name="Int. J. Syst. Evol. Microbiol.">
        <title>Complete genome sequence of Corynebacterium casei LMG S-19264T (=DSM 44701T), isolated from a smear-ripened cheese.</title>
        <authorList>
            <consortium name="US DOE Joint Genome Institute (JGI-PGF)"/>
            <person name="Walter F."/>
            <person name="Albersmeier A."/>
            <person name="Kalinowski J."/>
            <person name="Ruckert C."/>
        </authorList>
    </citation>
    <scope>NUCLEOTIDE SEQUENCE</scope>
    <source>
        <strain evidence="2">JCM 4518</strain>
    </source>
</reference>
<organism evidence="2 3">
    <name type="scientific">Streptomyces termitum</name>
    <dbReference type="NCBI Taxonomy" id="67368"/>
    <lineage>
        <taxon>Bacteria</taxon>
        <taxon>Bacillati</taxon>
        <taxon>Actinomycetota</taxon>
        <taxon>Actinomycetes</taxon>
        <taxon>Kitasatosporales</taxon>
        <taxon>Streptomycetaceae</taxon>
        <taxon>Streptomyces</taxon>
    </lineage>
</organism>
<comment type="caution">
    <text evidence="2">The sequence shown here is derived from an EMBL/GenBank/DDBJ whole genome shotgun (WGS) entry which is preliminary data.</text>
</comment>
<name>A0A918WBV1_9ACTN</name>
<accession>A0A918WBV1</accession>
<dbReference type="EMBL" id="BMUL01000030">
    <property type="protein sequence ID" value="GHB11392.1"/>
    <property type="molecule type" value="Genomic_DNA"/>
</dbReference>
<proteinExistence type="predicted"/>
<evidence type="ECO:0000256" key="1">
    <source>
        <dbReference type="SAM" id="MobiDB-lite"/>
    </source>
</evidence>